<organism evidence="1 2">
    <name type="scientific">Caballeronia pedi</name>
    <dbReference type="NCBI Taxonomy" id="1777141"/>
    <lineage>
        <taxon>Bacteria</taxon>
        <taxon>Pseudomonadati</taxon>
        <taxon>Pseudomonadota</taxon>
        <taxon>Betaproteobacteria</taxon>
        <taxon>Burkholderiales</taxon>
        <taxon>Burkholderiaceae</taxon>
        <taxon>Caballeronia</taxon>
    </lineage>
</organism>
<keyword evidence="2" id="KW-1185">Reference proteome</keyword>
<dbReference type="Proteomes" id="UP000054911">
    <property type="component" value="Unassembled WGS sequence"/>
</dbReference>
<proteinExistence type="predicted"/>
<sequence length="160" mass="17363">MQKAANGFVLGRCMTGTVIVGSYHVALGPIFWESFREPNGVRHHGLTSGGDRAHRFKHDSNDLDAFASGIFERNAALESDSDLVRLPARADVSASAFAEWVATTVWMEVSVGPTPVFLCSFDGYIDRSSQWTRDLSAAHRFSASTGWGGCDRTSSGFRGT</sequence>
<dbReference type="AlphaFoldDB" id="A0A158BU82"/>
<comment type="caution">
    <text evidence="1">The sequence shown here is derived from an EMBL/GenBank/DDBJ whole genome shotgun (WGS) entry which is preliminary data.</text>
</comment>
<evidence type="ECO:0000313" key="2">
    <source>
        <dbReference type="Proteomes" id="UP000054911"/>
    </source>
</evidence>
<protein>
    <submittedName>
        <fullName evidence="1">Uncharacterized protein</fullName>
    </submittedName>
</protein>
<gene>
    <name evidence="1" type="ORF">AWB80_04142</name>
</gene>
<evidence type="ECO:0000313" key="1">
    <source>
        <dbReference type="EMBL" id="SAK73668.1"/>
    </source>
</evidence>
<dbReference type="RefSeq" id="WP_061176537.1">
    <property type="nucleotide sequence ID" value="NZ_FCOE02000013.1"/>
</dbReference>
<accession>A0A158BU82</accession>
<dbReference type="EMBL" id="FCOE02000013">
    <property type="protein sequence ID" value="SAK73668.1"/>
    <property type="molecule type" value="Genomic_DNA"/>
</dbReference>
<reference evidence="1" key="1">
    <citation type="submission" date="2016-01" db="EMBL/GenBank/DDBJ databases">
        <authorList>
            <person name="Peeters C."/>
        </authorList>
    </citation>
    <scope>NUCLEOTIDE SEQUENCE [LARGE SCALE GENOMIC DNA]</scope>
    <source>
        <strain evidence="1">LMG 29323</strain>
    </source>
</reference>
<name>A0A158BU82_9BURK</name>